<dbReference type="PANTHER" id="PTHR16270">
    <property type="entry name" value="HYPOTHETICAL LOC287798"/>
    <property type="match status" value="1"/>
</dbReference>
<evidence type="ECO:0000256" key="10">
    <source>
        <dbReference type="SAM" id="MobiDB-lite"/>
    </source>
</evidence>
<reference evidence="12" key="1">
    <citation type="submission" date="2021-01" db="EMBL/GenBank/DDBJ databases">
        <authorList>
            <person name="Zahm M."/>
            <person name="Roques C."/>
            <person name="Cabau C."/>
            <person name="Klopp C."/>
            <person name="Donnadieu C."/>
            <person name="Jouanno E."/>
            <person name="Lampietro C."/>
            <person name="Louis A."/>
            <person name="Herpin A."/>
            <person name="Echchiki A."/>
            <person name="Berthelot C."/>
            <person name="Parey E."/>
            <person name="Roest-Crollius H."/>
            <person name="Braasch I."/>
            <person name="Postlethwait J."/>
            <person name="Bobe J."/>
            <person name="Montfort J."/>
            <person name="Bouchez O."/>
            <person name="Begum T."/>
            <person name="Mejri S."/>
            <person name="Adams A."/>
            <person name="Chen W.-J."/>
            <person name="Guiguen Y."/>
        </authorList>
    </citation>
    <scope>NUCLEOTIDE SEQUENCE</scope>
    <source>
        <strain evidence="12">YG-15Mar2019-1</strain>
        <tissue evidence="12">Brain</tissue>
    </source>
</reference>
<feature type="compositionally biased region" description="Basic and acidic residues" evidence="10">
    <location>
        <begin position="88"/>
        <end position="97"/>
    </location>
</feature>
<evidence type="ECO:0000256" key="6">
    <source>
        <dbReference type="ARBA" id="ARBA00023065"/>
    </source>
</evidence>
<gene>
    <name evidence="12" type="ORF">MATL_G00000610</name>
</gene>
<comment type="caution">
    <text evidence="12">The sequence shown here is derived from an EMBL/GenBank/DDBJ whole genome shotgun (WGS) entry which is preliminary data.</text>
</comment>
<proteinExistence type="inferred from homology"/>
<comment type="subcellular location">
    <subcellularLocation>
        <location evidence="1">Mitochondrion membrane</location>
    </subcellularLocation>
</comment>
<keyword evidence="5" id="KW-0375">Hydrogen ion transport</keyword>
<evidence type="ECO:0000256" key="2">
    <source>
        <dbReference type="ARBA" id="ARBA00005895"/>
    </source>
</evidence>
<evidence type="ECO:0000256" key="9">
    <source>
        <dbReference type="ARBA" id="ARBA00023310"/>
    </source>
</evidence>
<evidence type="ECO:0000256" key="5">
    <source>
        <dbReference type="ARBA" id="ARBA00022781"/>
    </source>
</evidence>
<keyword evidence="6" id="KW-0406">Ion transport</keyword>
<dbReference type="InterPro" id="IPR019344">
    <property type="entry name" value="F1F0-ATPsyn_F_prd"/>
</dbReference>
<evidence type="ECO:0000256" key="8">
    <source>
        <dbReference type="ARBA" id="ARBA00023136"/>
    </source>
</evidence>
<keyword evidence="9" id="KW-0066">ATP synthesis</keyword>
<protein>
    <recommendedName>
        <fullName evidence="14">ATP synthase subunit f, mitochondrial</fullName>
    </recommendedName>
</protein>
<organism evidence="12 13">
    <name type="scientific">Megalops atlanticus</name>
    <name type="common">Tarpon</name>
    <name type="synonym">Clupea gigantea</name>
    <dbReference type="NCBI Taxonomy" id="7932"/>
    <lineage>
        <taxon>Eukaryota</taxon>
        <taxon>Metazoa</taxon>
        <taxon>Chordata</taxon>
        <taxon>Craniata</taxon>
        <taxon>Vertebrata</taxon>
        <taxon>Euteleostomi</taxon>
        <taxon>Actinopterygii</taxon>
        <taxon>Neopterygii</taxon>
        <taxon>Teleostei</taxon>
        <taxon>Elopiformes</taxon>
        <taxon>Megalopidae</taxon>
        <taxon>Megalops</taxon>
    </lineage>
</organism>
<keyword evidence="13" id="KW-1185">Reference proteome</keyword>
<evidence type="ECO:0000313" key="12">
    <source>
        <dbReference type="EMBL" id="KAG7491221.1"/>
    </source>
</evidence>
<dbReference type="EMBL" id="JAFDVH010000001">
    <property type="protein sequence ID" value="KAG7491221.1"/>
    <property type="molecule type" value="Genomic_DNA"/>
</dbReference>
<accession>A0A9D3QFB3</accession>
<evidence type="ECO:0008006" key="14">
    <source>
        <dbReference type="Google" id="ProtNLM"/>
    </source>
</evidence>
<evidence type="ECO:0000256" key="4">
    <source>
        <dbReference type="ARBA" id="ARBA00022547"/>
    </source>
</evidence>
<dbReference type="GO" id="GO:1902600">
    <property type="term" value="P:proton transmembrane transport"/>
    <property type="evidence" value="ECO:0007669"/>
    <property type="project" value="UniProtKB-KW"/>
</dbReference>
<comment type="similarity">
    <text evidence="2">Belongs to the ATPase F chain family.</text>
</comment>
<dbReference type="GO" id="GO:0045259">
    <property type="term" value="C:proton-transporting ATP synthase complex"/>
    <property type="evidence" value="ECO:0007669"/>
    <property type="project" value="UniProtKB-KW"/>
</dbReference>
<keyword evidence="7" id="KW-0496">Mitochondrion</keyword>
<evidence type="ECO:0000256" key="1">
    <source>
        <dbReference type="ARBA" id="ARBA00004325"/>
    </source>
</evidence>
<sequence>MSPDERSERAQTEVCPFCGRPFKRLKSHIAHCKMAPVSKTSKPPDTIPPEKSAVKTAVKKKKKVMAKQFGLSDANLADIQSGPALKTKNTDPKEKTVAVKVSQNKKTSKTLDSPAVSAMKVKAKILKNTGPETVQPTREQESGGKQRLVRGTVLVPSKPGGKSSVSVFPSMEANSAYTAAEKGPVPAASGIALPGSKWSPTKGPLSWNLPKDKAKRSAVRSVPSPTGGAVAQASLGGSSTDRVKAEEGSLQSQPRTKVNLWDNYSSWASVNTLGEDRQRPQRSEKGYSVEHPWTKTSVWDHIKEGMSCRSPGLLLSVDCSEEVLKGSLVLAPHNANPQDQVPVESGYHLATGVSSECLTEIHALHGRLQLPPQANTHTFQDSHVELSRTLDTLCENQQQSQRSEEGYSVGHPWTKTSVWDHIKEGWSCRSPGLLLAVDRSEGVTQGSSTLGLHNEVPVESRCQSGVGVSSERLTESLALHGLLQLPPQAHTRASGDSDMELSRTMQRARGLEGTMELAAGYRGIGLSMFPLHPSLLPLRLSLLPLRLSTEHVQTKAPPIQRPATGSQGPLTERRLMDMTLSELPAWLTSRRLLTPREAVAAVQRGWLWYYRKYIDVRKGGIGGIGMLLAGYCVLSYVWNYPHLKHDRWRKYH</sequence>
<dbReference type="GO" id="GO:0031966">
    <property type="term" value="C:mitochondrial membrane"/>
    <property type="evidence" value="ECO:0007669"/>
    <property type="project" value="UniProtKB-SubCell"/>
</dbReference>
<dbReference type="AlphaFoldDB" id="A0A9D3QFB3"/>
<dbReference type="PANTHER" id="PTHR16270:SF5">
    <property type="entry name" value="HYPOTHETICAL LOC287798"/>
    <property type="match status" value="1"/>
</dbReference>
<feature type="region of interest" description="Disordered" evidence="10">
    <location>
        <begin position="192"/>
        <end position="254"/>
    </location>
</feature>
<dbReference type="GO" id="GO:0006754">
    <property type="term" value="P:ATP biosynthetic process"/>
    <property type="evidence" value="ECO:0007669"/>
    <property type="project" value="UniProtKB-KW"/>
</dbReference>
<dbReference type="Proteomes" id="UP001046870">
    <property type="component" value="Chromosome 1"/>
</dbReference>
<evidence type="ECO:0000256" key="3">
    <source>
        <dbReference type="ARBA" id="ARBA00022448"/>
    </source>
</evidence>
<keyword evidence="8 11" id="KW-0472">Membrane</keyword>
<keyword evidence="11" id="KW-1133">Transmembrane helix</keyword>
<keyword evidence="3" id="KW-0813">Transport</keyword>
<feature type="region of interest" description="Disordered" evidence="10">
    <location>
        <begin position="129"/>
        <end position="166"/>
    </location>
</feature>
<dbReference type="InterPro" id="IPR037694">
    <property type="entry name" value="MTNAP1"/>
</dbReference>
<dbReference type="Pfam" id="PF10206">
    <property type="entry name" value="WRW"/>
    <property type="match status" value="1"/>
</dbReference>
<dbReference type="OrthoDB" id="8921675at2759"/>
<feature type="transmembrane region" description="Helical" evidence="11">
    <location>
        <begin position="620"/>
        <end position="640"/>
    </location>
</feature>
<keyword evidence="4" id="KW-0138">CF(0)</keyword>
<evidence type="ECO:0000256" key="11">
    <source>
        <dbReference type="SAM" id="Phobius"/>
    </source>
</evidence>
<evidence type="ECO:0000313" key="13">
    <source>
        <dbReference type="Proteomes" id="UP001046870"/>
    </source>
</evidence>
<name>A0A9D3QFB3_MEGAT</name>
<keyword evidence="11" id="KW-0812">Transmembrane</keyword>
<evidence type="ECO:0000256" key="7">
    <source>
        <dbReference type="ARBA" id="ARBA00023128"/>
    </source>
</evidence>
<feature type="region of interest" description="Disordered" evidence="10">
    <location>
        <begin position="81"/>
        <end position="112"/>
    </location>
</feature>